<name>A0A2I1H7S3_9GLOM</name>
<evidence type="ECO:0000256" key="1">
    <source>
        <dbReference type="SAM" id="MobiDB-lite"/>
    </source>
</evidence>
<proteinExistence type="predicted"/>
<feature type="compositionally biased region" description="Low complexity" evidence="1">
    <location>
        <begin position="255"/>
        <end position="273"/>
    </location>
</feature>
<dbReference type="VEuPathDB" id="FungiDB:FUN_003413"/>
<protein>
    <submittedName>
        <fullName evidence="2">Uncharacterized protein</fullName>
    </submittedName>
</protein>
<dbReference type="VEuPathDB" id="FungiDB:RhiirA1_445732"/>
<feature type="region of interest" description="Disordered" evidence="1">
    <location>
        <begin position="244"/>
        <end position="273"/>
    </location>
</feature>
<dbReference type="Proteomes" id="UP000234323">
    <property type="component" value="Unassembled WGS sequence"/>
</dbReference>
<dbReference type="VEuPathDB" id="FungiDB:RhiirFUN_013416"/>
<accession>A0A2I1H7S3</accession>
<gene>
    <name evidence="2" type="ORF">RhiirA4_474038</name>
</gene>
<keyword evidence="3" id="KW-1185">Reference proteome</keyword>
<dbReference type="AlphaFoldDB" id="A0A2I1H7S3"/>
<dbReference type="EMBL" id="LLXI01001728">
    <property type="protein sequence ID" value="PKY54932.1"/>
    <property type="molecule type" value="Genomic_DNA"/>
</dbReference>
<comment type="caution">
    <text evidence="2">The sequence shown here is derived from an EMBL/GenBank/DDBJ whole genome shotgun (WGS) entry which is preliminary data.</text>
</comment>
<reference evidence="2 3" key="1">
    <citation type="submission" date="2015-10" db="EMBL/GenBank/DDBJ databases">
        <title>Genome analyses suggest a sexual origin of heterokaryosis in a supposedly ancient asexual fungus.</title>
        <authorList>
            <person name="Ropars J."/>
            <person name="Sedzielewska K."/>
            <person name="Noel J."/>
            <person name="Charron P."/>
            <person name="Farinelli L."/>
            <person name="Marton T."/>
            <person name="Kruger M."/>
            <person name="Pelin A."/>
            <person name="Brachmann A."/>
            <person name="Corradi N."/>
        </authorList>
    </citation>
    <scope>NUCLEOTIDE SEQUENCE [LARGE SCALE GENOMIC DNA]</scope>
    <source>
        <strain evidence="2 3">A4</strain>
    </source>
</reference>
<evidence type="ECO:0000313" key="2">
    <source>
        <dbReference type="EMBL" id="PKY54932.1"/>
    </source>
</evidence>
<sequence>MSRICPGIKFGISSDVDTTSTTPVMDLLDGPIHTVSAYNPVPDMFISFKYQDIIPPDPIFDSNEVFIVPGSREWFTYMYKLDISTRDERIKAKAEAEHVQQQAEAELSCLRQQLAVDSKRQADALYYGTTYKHFNHRRHTVDTLTDWSESHFCTMSRYRDKDNPKLSKRNTDRTLKLEMNDFIKAYPDCHIPSLKRRENTRTFFVNNDVEKIPLDPYTSDDTKMIETCPLKRDVNNAKSLSDWFDTPKRTRFDPSSASDSKQAGSSSSSIITN</sequence>
<organism evidence="2 3">
    <name type="scientific">Rhizophagus irregularis</name>
    <dbReference type="NCBI Taxonomy" id="588596"/>
    <lineage>
        <taxon>Eukaryota</taxon>
        <taxon>Fungi</taxon>
        <taxon>Fungi incertae sedis</taxon>
        <taxon>Mucoromycota</taxon>
        <taxon>Glomeromycotina</taxon>
        <taxon>Glomeromycetes</taxon>
        <taxon>Glomerales</taxon>
        <taxon>Glomeraceae</taxon>
        <taxon>Rhizophagus</taxon>
    </lineage>
</organism>
<evidence type="ECO:0000313" key="3">
    <source>
        <dbReference type="Proteomes" id="UP000234323"/>
    </source>
</evidence>